<evidence type="ECO:0008006" key="3">
    <source>
        <dbReference type="Google" id="ProtNLM"/>
    </source>
</evidence>
<keyword evidence="2" id="KW-1185">Reference proteome</keyword>
<dbReference type="EMBL" id="JACBJI010000019">
    <property type="protein sequence ID" value="NYA72769.1"/>
    <property type="molecule type" value="Genomic_DNA"/>
</dbReference>
<gene>
    <name evidence="1" type="ORF">HZF10_17710</name>
</gene>
<sequence length="122" mass="14198">MKISYPDDCDNAPKRRAVKNFIISLYQNKFKEFDSLLDDKFELEKVGEDKIIGKLTLDKYSSTFSEITELSIKEILSHGKFGACQGYIRDKTQRIDFAYFFEFKSAGKNVILKVSEYKIKTK</sequence>
<organism evidence="1 2">
    <name type="scientific">Flavobacterium agri</name>
    <dbReference type="NCBI Taxonomy" id="2743471"/>
    <lineage>
        <taxon>Bacteria</taxon>
        <taxon>Pseudomonadati</taxon>
        <taxon>Bacteroidota</taxon>
        <taxon>Flavobacteriia</taxon>
        <taxon>Flavobacteriales</taxon>
        <taxon>Flavobacteriaceae</taxon>
        <taxon>Flavobacterium</taxon>
    </lineage>
</organism>
<protein>
    <recommendedName>
        <fullName evidence="3">Nuclear transport factor 2 family protein</fullName>
    </recommendedName>
</protein>
<dbReference type="AlphaFoldDB" id="A0A7Y9C7V3"/>
<dbReference type="Proteomes" id="UP000535020">
    <property type="component" value="Unassembled WGS sequence"/>
</dbReference>
<proteinExistence type="predicted"/>
<reference evidence="1 2" key="1">
    <citation type="submission" date="2020-07" db="EMBL/GenBank/DDBJ databases">
        <authorList>
            <person name="Sun Q."/>
        </authorList>
    </citation>
    <scope>NUCLEOTIDE SEQUENCE [LARGE SCALE GENOMIC DNA]</scope>
    <source>
        <strain evidence="1 2">MAH-1</strain>
    </source>
</reference>
<evidence type="ECO:0000313" key="2">
    <source>
        <dbReference type="Proteomes" id="UP000535020"/>
    </source>
</evidence>
<evidence type="ECO:0000313" key="1">
    <source>
        <dbReference type="EMBL" id="NYA72769.1"/>
    </source>
</evidence>
<name>A0A7Y9C7V3_9FLAO</name>
<comment type="caution">
    <text evidence="1">The sequence shown here is derived from an EMBL/GenBank/DDBJ whole genome shotgun (WGS) entry which is preliminary data.</text>
</comment>
<accession>A0A7Y9C7V3</accession>
<dbReference type="Gene3D" id="3.10.450.50">
    <property type="match status" value="1"/>
</dbReference>
<dbReference type="RefSeq" id="WP_176007580.1">
    <property type="nucleotide sequence ID" value="NZ_JABWMI010000042.1"/>
</dbReference>